<feature type="region of interest" description="Disordered" evidence="1">
    <location>
        <begin position="37"/>
        <end position="142"/>
    </location>
</feature>
<protein>
    <submittedName>
        <fullName evidence="2">Uncharacterized protein</fullName>
    </submittedName>
</protein>
<reference evidence="2" key="1">
    <citation type="journal article" date="2022" name="bioRxiv">
        <title>Sequencing and chromosome-scale assembly of the giantPleurodeles waltlgenome.</title>
        <authorList>
            <person name="Brown T."/>
            <person name="Elewa A."/>
            <person name="Iarovenko S."/>
            <person name="Subramanian E."/>
            <person name="Araus A.J."/>
            <person name="Petzold A."/>
            <person name="Susuki M."/>
            <person name="Suzuki K.-i.T."/>
            <person name="Hayashi T."/>
            <person name="Toyoda A."/>
            <person name="Oliveira C."/>
            <person name="Osipova E."/>
            <person name="Leigh N.D."/>
            <person name="Simon A."/>
            <person name="Yun M.H."/>
        </authorList>
    </citation>
    <scope>NUCLEOTIDE SEQUENCE</scope>
    <source>
        <strain evidence="2">20211129_DDA</strain>
        <tissue evidence="2">Liver</tissue>
    </source>
</reference>
<dbReference type="AlphaFoldDB" id="A0AAV7Q595"/>
<dbReference type="EMBL" id="JANPWB010000010">
    <property type="protein sequence ID" value="KAJ1135756.1"/>
    <property type="molecule type" value="Genomic_DNA"/>
</dbReference>
<evidence type="ECO:0000313" key="3">
    <source>
        <dbReference type="Proteomes" id="UP001066276"/>
    </source>
</evidence>
<comment type="caution">
    <text evidence="2">The sequence shown here is derived from an EMBL/GenBank/DDBJ whole genome shotgun (WGS) entry which is preliminary data.</text>
</comment>
<dbReference type="Proteomes" id="UP001066276">
    <property type="component" value="Chromosome 6"/>
</dbReference>
<evidence type="ECO:0000313" key="2">
    <source>
        <dbReference type="EMBL" id="KAJ1135756.1"/>
    </source>
</evidence>
<sequence>MGYEVTALALYTVAVGVRTPQRNSALVNVGPYGSQEPMTMYAGSDGTHRHGRQRPPEEGYLACHRQGRPDPGGLPQTEHPLPLKMGGHSPLEQEDGGGPAGDGLQTWEEHPPHHNPPNVQDPGGGVPGVGWALEGITAATRG</sequence>
<accession>A0AAV7Q595</accession>
<name>A0AAV7Q595_PLEWA</name>
<gene>
    <name evidence="2" type="ORF">NDU88_002188</name>
</gene>
<evidence type="ECO:0000256" key="1">
    <source>
        <dbReference type="SAM" id="MobiDB-lite"/>
    </source>
</evidence>
<organism evidence="2 3">
    <name type="scientific">Pleurodeles waltl</name>
    <name type="common">Iberian ribbed newt</name>
    <dbReference type="NCBI Taxonomy" id="8319"/>
    <lineage>
        <taxon>Eukaryota</taxon>
        <taxon>Metazoa</taxon>
        <taxon>Chordata</taxon>
        <taxon>Craniata</taxon>
        <taxon>Vertebrata</taxon>
        <taxon>Euteleostomi</taxon>
        <taxon>Amphibia</taxon>
        <taxon>Batrachia</taxon>
        <taxon>Caudata</taxon>
        <taxon>Salamandroidea</taxon>
        <taxon>Salamandridae</taxon>
        <taxon>Pleurodelinae</taxon>
        <taxon>Pleurodeles</taxon>
    </lineage>
</organism>
<proteinExistence type="predicted"/>
<keyword evidence="3" id="KW-1185">Reference proteome</keyword>